<dbReference type="AlphaFoldDB" id="A0A072PVM3"/>
<dbReference type="InterPro" id="IPR000073">
    <property type="entry name" value="AB_hydrolase_1"/>
</dbReference>
<dbReference type="RefSeq" id="XP_013262215.1">
    <property type="nucleotide sequence ID" value="XM_013406761.1"/>
</dbReference>
<evidence type="ECO:0000313" key="2">
    <source>
        <dbReference type="EMBL" id="KEF59625.1"/>
    </source>
</evidence>
<dbReference type="GeneID" id="25279402"/>
<dbReference type="Gene3D" id="3.40.50.1820">
    <property type="entry name" value="alpha/beta hydrolase"/>
    <property type="match status" value="1"/>
</dbReference>
<dbReference type="GO" id="GO:0046464">
    <property type="term" value="P:acylglycerol catabolic process"/>
    <property type="evidence" value="ECO:0007669"/>
    <property type="project" value="TreeGrafter"/>
</dbReference>
<protein>
    <recommendedName>
        <fullName evidence="1">AB hydrolase-1 domain-containing protein</fullName>
    </recommendedName>
</protein>
<dbReference type="OrthoDB" id="284184at2759"/>
<name>A0A072PVM3_9EURO</name>
<dbReference type="Pfam" id="PF00561">
    <property type="entry name" value="Abhydrolase_1"/>
    <property type="match status" value="1"/>
</dbReference>
<dbReference type="PANTHER" id="PTHR43798:SF33">
    <property type="entry name" value="HYDROLASE, PUTATIVE (AFU_ORTHOLOGUE AFUA_2G14860)-RELATED"/>
    <property type="match status" value="1"/>
</dbReference>
<sequence>MAFPRSTFTTTRTFTYSYIHILPQSPNTQYILFLHGFPSTSHDWRHQISFFVAKGYGILAPDLLGFGDTSKPRDLEMYRGKRMASDIVEIMVSEGVGMVIGVAHDWGSFLLSRLANYHPERFSAYAFIDHGYIAPGHSLTTARIQQINSSVQTNLGFSIFGYFLFFDDEDAAKLLDEHSKSVESLFFTTENEIKKKYQGAPGGLRTWLTEGKTLDLPAYLTSEDHRHYQYAFSVEKGGYGPGSNWYKASLRNINDEDEKEIPTLARTLTHPTLLIASTSYFITVTVNFAEQMRPLVPDLRVENVNGGHWLQLEKADEVNKILEGFMEEKRLV</sequence>
<dbReference type="EMBL" id="AMGV01000003">
    <property type="protein sequence ID" value="KEF59625.1"/>
    <property type="molecule type" value="Genomic_DNA"/>
</dbReference>
<dbReference type="InterPro" id="IPR000639">
    <property type="entry name" value="Epox_hydrolase-like"/>
</dbReference>
<dbReference type="InterPro" id="IPR029058">
    <property type="entry name" value="AB_hydrolase_fold"/>
</dbReference>
<dbReference type="GO" id="GO:0047372">
    <property type="term" value="F:monoacylglycerol lipase activity"/>
    <property type="evidence" value="ECO:0007669"/>
    <property type="project" value="TreeGrafter"/>
</dbReference>
<evidence type="ECO:0000259" key="1">
    <source>
        <dbReference type="Pfam" id="PF00561"/>
    </source>
</evidence>
<dbReference type="PANTHER" id="PTHR43798">
    <property type="entry name" value="MONOACYLGLYCEROL LIPASE"/>
    <property type="match status" value="1"/>
</dbReference>
<dbReference type="HOGENOM" id="CLU_020336_7_0_1"/>
<dbReference type="VEuPathDB" id="FungiDB:A1O9_04471"/>
<organism evidence="2 3">
    <name type="scientific">Exophiala aquamarina CBS 119918</name>
    <dbReference type="NCBI Taxonomy" id="1182545"/>
    <lineage>
        <taxon>Eukaryota</taxon>
        <taxon>Fungi</taxon>
        <taxon>Dikarya</taxon>
        <taxon>Ascomycota</taxon>
        <taxon>Pezizomycotina</taxon>
        <taxon>Eurotiomycetes</taxon>
        <taxon>Chaetothyriomycetidae</taxon>
        <taxon>Chaetothyriales</taxon>
        <taxon>Herpotrichiellaceae</taxon>
        <taxon>Exophiala</taxon>
    </lineage>
</organism>
<dbReference type="PRINTS" id="PR00412">
    <property type="entry name" value="EPOXHYDRLASE"/>
</dbReference>
<feature type="domain" description="AB hydrolase-1" evidence="1">
    <location>
        <begin position="31"/>
        <end position="315"/>
    </location>
</feature>
<keyword evidence="3" id="KW-1185">Reference proteome</keyword>
<comment type="caution">
    <text evidence="2">The sequence shown here is derived from an EMBL/GenBank/DDBJ whole genome shotgun (WGS) entry which is preliminary data.</text>
</comment>
<dbReference type="STRING" id="1182545.A0A072PVM3"/>
<accession>A0A072PVM3</accession>
<evidence type="ECO:0000313" key="3">
    <source>
        <dbReference type="Proteomes" id="UP000027920"/>
    </source>
</evidence>
<dbReference type="Proteomes" id="UP000027920">
    <property type="component" value="Unassembled WGS sequence"/>
</dbReference>
<reference evidence="2 3" key="1">
    <citation type="submission" date="2013-03" db="EMBL/GenBank/DDBJ databases">
        <title>The Genome Sequence of Exophiala aquamarina CBS 119918.</title>
        <authorList>
            <consortium name="The Broad Institute Genomics Platform"/>
            <person name="Cuomo C."/>
            <person name="de Hoog S."/>
            <person name="Gorbushina A."/>
            <person name="Walker B."/>
            <person name="Young S.K."/>
            <person name="Zeng Q."/>
            <person name="Gargeya S."/>
            <person name="Fitzgerald M."/>
            <person name="Haas B."/>
            <person name="Abouelleil A."/>
            <person name="Allen A.W."/>
            <person name="Alvarado L."/>
            <person name="Arachchi H.M."/>
            <person name="Berlin A.M."/>
            <person name="Chapman S.B."/>
            <person name="Gainer-Dewar J."/>
            <person name="Goldberg J."/>
            <person name="Griggs A."/>
            <person name="Gujja S."/>
            <person name="Hansen M."/>
            <person name="Howarth C."/>
            <person name="Imamovic A."/>
            <person name="Ireland A."/>
            <person name="Larimer J."/>
            <person name="McCowan C."/>
            <person name="Murphy C."/>
            <person name="Pearson M."/>
            <person name="Poon T.W."/>
            <person name="Priest M."/>
            <person name="Roberts A."/>
            <person name="Saif S."/>
            <person name="Shea T."/>
            <person name="Sisk P."/>
            <person name="Sykes S."/>
            <person name="Wortman J."/>
            <person name="Nusbaum C."/>
            <person name="Birren B."/>
        </authorList>
    </citation>
    <scope>NUCLEOTIDE SEQUENCE [LARGE SCALE GENOMIC DNA]</scope>
    <source>
        <strain evidence="2 3">CBS 119918</strain>
    </source>
</reference>
<gene>
    <name evidence="2" type="ORF">A1O9_04471</name>
</gene>
<dbReference type="SUPFAM" id="SSF53474">
    <property type="entry name" value="alpha/beta-Hydrolases"/>
    <property type="match status" value="1"/>
</dbReference>
<dbReference type="GO" id="GO:0016020">
    <property type="term" value="C:membrane"/>
    <property type="evidence" value="ECO:0007669"/>
    <property type="project" value="TreeGrafter"/>
</dbReference>
<proteinExistence type="predicted"/>
<dbReference type="InterPro" id="IPR050266">
    <property type="entry name" value="AB_hydrolase_sf"/>
</dbReference>